<dbReference type="Proteomes" id="UP001488805">
    <property type="component" value="Unassembled WGS sequence"/>
</dbReference>
<sequence length="68" mass="7357">MKARDEYFIPDPDNGDISGSESGALSCCSPLLRCALPVRRELLVARLASPPTFLRLESDPIPVSVSLL</sequence>
<gene>
    <name evidence="2" type="ORF">VZT92_012667</name>
</gene>
<feature type="region of interest" description="Disordered" evidence="1">
    <location>
        <begin position="1"/>
        <end position="20"/>
    </location>
</feature>
<proteinExistence type="predicted"/>
<keyword evidence="3" id="KW-1185">Reference proteome</keyword>
<comment type="caution">
    <text evidence="2">The sequence shown here is derived from an EMBL/GenBank/DDBJ whole genome shotgun (WGS) entry which is preliminary data.</text>
</comment>
<dbReference type="AlphaFoldDB" id="A0AAW1F2I4"/>
<organism evidence="2 3">
    <name type="scientific">Zoarces viviparus</name>
    <name type="common">Viviparous eelpout</name>
    <name type="synonym">Blennius viviparus</name>
    <dbReference type="NCBI Taxonomy" id="48416"/>
    <lineage>
        <taxon>Eukaryota</taxon>
        <taxon>Metazoa</taxon>
        <taxon>Chordata</taxon>
        <taxon>Craniata</taxon>
        <taxon>Vertebrata</taxon>
        <taxon>Euteleostomi</taxon>
        <taxon>Actinopterygii</taxon>
        <taxon>Neopterygii</taxon>
        <taxon>Teleostei</taxon>
        <taxon>Neoteleostei</taxon>
        <taxon>Acanthomorphata</taxon>
        <taxon>Eupercaria</taxon>
        <taxon>Perciformes</taxon>
        <taxon>Cottioidei</taxon>
        <taxon>Zoarcales</taxon>
        <taxon>Zoarcidae</taxon>
        <taxon>Zoarcinae</taxon>
        <taxon>Zoarces</taxon>
    </lineage>
</organism>
<evidence type="ECO:0000256" key="1">
    <source>
        <dbReference type="SAM" id="MobiDB-lite"/>
    </source>
</evidence>
<name>A0AAW1F2I4_ZOAVI</name>
<dbReference type="EMBL" id="JBCEZU010000111">
    <property type="protein sequence ID" value="KAK9528513.1"/>
    <property type="molecule type" value="Genomic_DNA"/>
</dbReference>
<protein>
    <submittedName>
        <fullName evidence="2">Uncharacterized protein</fullName>
    </submittedName>
</protein>
<reference evidence="2 3" key="1">
    <citation type="journal article" date="2024" name="Genome Biol. Evol.">
        <title>Chromosome-level genome assembly of the viviparous eelpout Zoarces viviparus.</title>
        <authorList>
            <person name="Fuhrmann N."/>
            <person name="Brasseur M.V."/>
            <person name="Bakowski C.E."/>
            <person name="Podsiadlowski L."/>
            <person name="Prost S."/>
            <person name="Krehenwinkel H."/>
            <person name="Mayer C."/>
        </authorList>
    </citation>
    <scope>NUCLEOTIDE SEQUENCE [LARGE SCALE GENOMIC DNA]</scope>
    <source>
        <strain evidence="2">NO-MEL_2022_Ind0_liver</strain>
    </source>
</reference>
<accession>A0AAW1F2I4</accession>
<evidence type="ECO:0000313" key="2">
    <source>
        <dbReference type="EMBL" id="KAK9528513.1"/>
    </source>
</evidence>
<evidence type="ECO:0000313" key="3">
    <source>
        <dbReference type="Proteomes" id="UP001488805"/>
    </source>
</evidence>